<feature type="transmembrane region" description="Helical" evidence="1">
    <location>
        <begin position="6"/>
        <end position="29"/>
    </location>
</feature>
<name>A0ABV2HH70_9HYPH</name>
<keyword evidence="1" id="KW-0472">Membrane</keyword>
<evidence type="ECO:0000256" key="1">
    <source>
        <dbReference type="SAM" id="Phobius"/>
    </source>
</evidence>
<gene>
    <name evidence="2" type="ORF">ABID23_000967</name>
</gene>
<keyword evidence="1" id="KW-1133">Transmembrane helix</keyword>
<dbReference type="EMBL" id="JBEPLI010000008">
    <property type="protein sequence ID" value="MET3589879.1"/>
    <property type="molecule type" value="Genomic_DNA"/>
</dbReference>
<evidence type="ECO:0000313" key="3">
    <source>
        <dbReference type="Proteomes" id="UP001549086"/>
    </source>
</evidence>
<dbReference type="Proteomes" id="UP001549086">
    <property type="component" value="Unassembled WGS sequence"/>
</dbReference>
<proteinExistence type="predicted"/>
<protein>
    <submittedName>
        <fullName evidence="2">Uncharacterized protein</fullName>
    </submittedName>
</protein>
<sequence>MLRVNVGMGTYGVGMGGVTVACGLLRFLVSK</sequence>
<keyword evidence="3" id="KW-1185">Reference proteome</keyword>
<dbReference type="PROSITE" id="PS51257">
    <property type="entry name" value="PROKAR_LIPOPROTEIN"/>
    <property type="match status" value="1"/>
</dbReference>
<comment type="caution">
    <text evidence="2">The sequence shown here is derived from an EMBL/GenBank/DDBJ whole genome shotgun (WGS) entry which is preliminary data.</text>
</comment>
<keyword evidence="1" id="KW-0812">Transmembrane</keyword>
<organism evidence="2 3">
    <name type="scientific">Bartonella silvatica</name>
    <dbReference type="NCBI Taxonomy" id="357760"/>
    <lineage>
        <taxon>Bacteria</taxon>
        <taxon>Pseudomonadati</taxon>
        <taxon>Pseudomonadota</taxon>
        <taxon>Alphaproteobacteria</taxon>
        <taxon>Hyphomicrobiales</taxon>
        <taxon>Bartonellaceae</taxon>
        <taxon>Bartonella</taxon>
    </lineage>
</organism>
<accession>A0ABV2HH70</accession>
<evidence type="ECO:0000313" key="2">
    <source>
        <dbReference type="EMBL" id="MET3589879.1"/>
    </source>
</evidence>
<reference evidence="2 3" key="1">
    <citation type="submission" date="2024-06" db="EMBL/GenBank/DDBJ databases">
        <title>Genomic Encyclopedia of Type Strains, Phase IV (KMG-IV): sequencing the most valuable type-strain genomes for metagenomic binning, comparative biology and taxonomic classification.</title>
        <authorList>
            <person name="Goeker M."/>
        </authorList>
    </citation>
    <scope>NUCLEOTIDE SEQUENCE [LARGE SCALE GENOMIC DNA]</scope>
    <source>
        <strain evidence="2 3">DSM 23649</strain>
    </source>
</reference>